<dbReference type="Proteomes" id="UP000001522">
    <property type="component" value="Chromosome"/>
</dbReference>
<protein>
    <recommendedName>
        <fullName evidence="3">Outer membrane protein</fullName>
    </recommendedName>
</protein>
<reference evidence="1 2" key="1">
    <citation type="journal article" date="2010" name="BMC Genomics">
        <title>Comparative genomics and proteomics of Helicobacter mustelae, an ulcerogenic and carcinogenic gastric pathogen.</title>
        <authorList>
            <person name="O'Toole P.W."/>
            <person name="Snelling W.J."/>
            <person name="Canchaya C."/>
            <person name="Forde B.M."/>
            <person name="Hardie K.R."/>
            <person name="Josenhans C."/>
            <person name="Graham R.L.J."/>
            <person name="McMullan G."/>
            <person name="Parkhill J."/>
            <person name="Belda E."/>
            <person name="Bentley S.D."/>
        </authorList>
    </citation>
    <scope>NUCLEOTIDE SEQUENCE [LARGE SCALE GENOMIC DNA]</scope>
    <source>
        <strain evidence="2">ATCC 43772 / LMG 18044 / NCTC 12198 / 12198</strain>
    </source>
</reference>
<proteinExistence type="predicted"/>
<dbReference type="RefSeq" id="WP_013022525.1">
    <property type="nucleotide sequence ID" value="NC_013949.1"/>
</dbReference>
<gene>
    <name evidence="1" type="ordered locus">HMU01680</name>
</gene>
<keyword evidence="2" id="KW-1185">Reference proteome</keyword>
<dbReference type="KEGG" id="hms:HMU01680"/>
<evidence type="ECO:0000313" key="1">
    <source>
        <dbReference type="EMBL" id="CBG39430.1"/>
    </source>
</evidence>
<sequence>MKKILFFLLILGRLWGIDYSKLDLKYYPYIMFYGKTKDDEIEELVKNVDNGIHKTGVFIGLMTGALNTNVEQDILSKVSFSYGFKLGYQSFLPAFLDTLSYPGIFGMRVYVQYFSMPSQRTLFGIQKISNIALAVDGLIDIPVFKGFDLGFIYGVGVGSMIYNGSANSALSLMTNLGIGFFFLHHNRLDFEFKLLTNGKFDRLEAYYGLGYSYVF</sequence>
<accession>D3UG09</accession>
<dbReference type="AlphaFoldDB" id="D3UG09"/>
<dbReference type="STRING" id="679897.HMU01680"/>
<evidence type="ECO:0008006" key="3">
    <source>
        <dbReference type="Google" id="ProtNLM"/>
    </source>
</evidence>
<dbReference type="HOGENOM" id="CLU_1183739_0_0_7"/>
<dbReference type="EMBL" id="FN555004">
    <property type="protein sequence ID" value="CBG39430.1"/>
    <property type="molecule type" value="Genomic_DNA"/>
</dbReference>
<organism evidence="1 2">
    <name type="scientific">Helicobacter mustelae (strain ATCC 43772 / CCUG 25715 / CIP 103759 / LMG 18044 / NCTC 12198 / R85-136P)</name>
    <name type="common">Campylobacter mustelae</name>
    <dbReference type="NCBI Taxonomy" id="679897"/>
    <lineage>
        <taxon>Bacteria</taxon>
        <taxon>Pseudomonadati</taxon>
        <taxon>Campylobacterota</taxon>
        <taxon>Epsilonproteobacteria</taxon>
        <taxon>Campylobacterales</taxon>
        <taxon>Helicobacteraceae</taxon>
        <taxon>Helicobacter</taxon>
    </lineage>
</organism>
<evidence type="ECO:0000313" key="2">
    <source>
        <dbReference type="Proteomes" id="UP000001522"/>
    </source>
</evidence>
<name>D3UG09_HELM1</name>